<gene>
    <name evidence="2" type="ORF">F4561_003469</name>
</gene>
<dbReference type="Pfam" id="PF06050">
    <property type="entry name" value="HGD-D"/>
    <property type="match status" value="1"/>
</dbReference>
<dbReference type="Proteomes" id="UP000523007">
    <property type="component" value="Unassembled WGS sequence"/>
</dbReference>
<reference evidence="2 3" key="1">
    <citation type="submission" date="2020-08" db="EMBL/GenBank/DDBJ databases">
        <title>Sequencing the genomes of 1000 actinobacteria strains.</title>
        <authorList>
            <person name="Klenk H.-P."/>
        </authorList>
    </citation>
    <scope>NUCLEOTIDE SEQUENCE [LARGE SCALE GENOMIC DNA]</scope>
    <source>
        <strain evidence="2 3">DSM 102030</strain>
    </source>
</reference>
<proteinExistence type="inferred from homology"/>
<evidence type="ECO:0000256" key="1">
    <source>
        <dbReference type="ARBA" id="ARBA00005806"/>
    </source>
</evidence>
<dbReference type="InterPro" id="IPR010327">
    <property type="entry name" value="FldB/FldC_alpha/beta"/>
</dbReference>
<dbReference type="Gene3D" id="3.40.50.11900">
    <property type="match status" value="1"/>
</dbReference>
<dbReference type="PANTHER" id="PTHR30548">
    <property type="entry name" value="2-HYDROXYGLUTARYL-COA DEHYDRATASE, D-COMPONENT-RELATED"/>
    <property type="match status" value="1"/>
</dbReference>
<organism evidence="2 3">
    <name type="scientific">Lipingzhangella halophila</name>
    <dbReference type="NCBI Taxonomy" id="1783352"/>
    <lineage>
        <taxon>Bacteria</taxon>
        <taxon>Bacillati</taxon>
        <taxon>Actinomycetota</taxon>
        <taxon>Actinomycetes</taxon>
        <taxon>Streptosporangiales</taxon>
        <taxon>Nocardiopsidaceae</taxon>
        <taxon>Lipingzhangella</taxon>
    </lineage>
</organism>
<keyword evidence="3" id="KW-1185">Reference proteome</keyword>
<dbReference type="AlphaFoldDB" id="A0A7W7RIM6"/>
<evidence type="ECO:0000313" key="2">
    <source>
        <dbReference type="EMBL" id="MBB4932649.1"/>
    </source>
</evidence>
<protein>
    <submittedName>
        <fullName evidence="2">Benzoyl-CoA reductase/2-hydroxyglutaryl-CoA dehydratase subunit BcrC/BadD/HgdB</fullName>
    </submittedName>
</protein>
<dbReference type="Gene3D" id="3.40.50.11890">
    <property type="match status" value="1"/>
</dbReference>
<comment type="similarity">
    <text evidence="1">Belongs to the FldB/FldC dehydratase alpha/beta subunit family.</text>
</comment>
<dbReference type="EMBL" id="JACHJT010000001">
    <property type="protein sequence ID" value="MBB4932649.1"/>
    <property type="molecule type" value="Genomic_DNA"/>
</dbReference>
<accession>A0A7W7RIM6</accession>
<dbReference type="RefSeq" id="WP_246437215.1">
    <property type="nucleotide sequence ID" value="NZ_JACHJT010000001.1"/>
</dbReference>
<dbReference type="PANTHER" id="PTHR30548:SF1">
    <property type="entry name" value="DEHYDRATASE SUBUNIT MJ0007-RELATED"/>
    <property type="match status" value="1"/>
</dbReference>
<dbReference type="GO" id="GO:0016836">
    <property type="term" value="F:hydro-lyase activity"/>
    <property type="evidence" value="ECO:0007669"/>
    <property type="project" value="UniProtKB-ARBA"/>
</dbReference>
<name>A0A7W7RIM6_9ACTN</name>
<comment type="caution">
    <text evidence="2">The sequence shown here is derived from an EMBL/GenBank/DDBJ whole genome shotgun (WGS) entry which is preliminary data.</text>
</comment>
<dbReference type="Gene3D" id="1.20.1270.370">
    <property type="match status" value="1"/>
</dbReference>
<evidence type="ECO:0000313" key="3">
    <source>
        <dbReference type="Proteomes" id="UP000523007"/>
    </source>
</evidence>
<sequence>MPAATTATSARTASRESTASSALAQLTAHAADRMAAAGEWRAEGRPVIGYVGADVPVELLTAAGALPVRLAGSPGAGTATGDRYLGHGVDPAARSVLTRLLDGDYGDLDGLVVSRDCEASARLFYAVRELRRVEPAVRLPPAHLVDVLHLPHRSTTRYVRAKVAQMRATLETWTGRTIADADLAAAVEAHDRLRQLLGEVAELRRERPARLTGTAVLAIVAATTTLPVRRSIELLERLHAHPDTLPEADGARVFLTGSGHDTTDVYAALEDAGLLVVGEDHDWGDLLFHRRVREPTELGLAERYQYNGPSAPRASIRRRAAHTADAARACRADALLSYVRDHDDGPLWDFPAQRAAADLPAVLVDRQPYGSLTAEALASAAGLTNQLGGIR</sequence>